<reference evidence="7 8" key="1">
    <citation type="submission" date="2018-07" db="EMBL/GenBank/DDBJ databases">
        <title>Complete genome sequence of Flavobacterium psychrolimnae LMG 22018.</title>
        <authorList>
            <person name="Kim D.-U."/>
        </authorList>
    </citation>
    <scope>NUCLEOTIDE SEQUENCE [LARGE SCALE GENOMIC DNA]</scope>
    <source>
        <strain evidence="7 8">LMG 22018</strain>
    </source>
</reference>
<comment type="caution">
    <text evidence="7">The sequence shown here is derived from an EMBL/GenBank/DDBJ whole genome shotgun (WGS) entry which is preliminary data.</text>
</comment>
<feature type="transmembrane region" description="Helical" evidence="5">
    <location>
        <begin position="166"/>
        <end position="184"/>
    </location>
</feature>
<evidence type="ECO:0000256" key="3">
    <source>
        <dbReference type="ARBA" id="ARBA00022989"/>
    </source>
</evidence>
<dbReference type="EMBL" id="QNUX01000010">
    <property type="protein sequence ID" value="RBN49755.1"/>
    <property type="molecule type" value="Genomic_DNA"/>
</dbReference>
<evidence type="ECO:0000313" key="8">
    <source>
        <dbReference type="Proteomes" id="UP000253676"/>
    </source>
</evidence>
<feature type="transmembrane region" description="Helical" evidence="5">
    <location>
        <begin position="363"/>
        <end position="380"/>
    </location>
</feature>
<keyword evidence="4 5" id="KW-0472">Membrane</keyword>
<gene>
    <name evidence="7" type="ORF">DR980_11090</name>
</gene>
<evidence type="ECO:0000256" key="4">
    <source>
        <dbReference type="ARBA" id="ARBA00023136"/>
    </source>
</evidence>
<dbReference type="Proteomes" id="UP000253676">
    <property type="component" value="Unassembled WGS sequence"/>
</dbReference>
<evidence type="ECO:0000259" key="6">
    <source>
        <dbReference type="Pfam" id="PF04932"/>
    </source>
</evidence>
<comment type="subcellular location">
    <subcellularLocation>
        <location evidence="1">Membrane</location>
        <topology evidence="1">Multi-pass membrane protein</topology>
    </subcellularLocation>
</comment>
<proteinExistence type="predicted"/>
<feature type="transmembrane region" description="Helical" evidence="5">
    <location>
        <begin position="124"/>
        <end position="146"/>
    </location>
</feature>
<evidence type="ECO:0000256" key="1">
    <source>
        <dbReference type="ARBA" id="ARBA00004141"/>
    </source>
</evidence>
<dbReference type="Pfam" id="PF04932">
    <property type="entry name" value="Wzy_C"/>
    <property type="match status" value="1"/>
</dbReference>
<organism evidence="7 8">
    <name type="scientific">Flavobacterium psychrolimnae</name>
    <dbReference type="NCBI Taxonomy" id="249351"/>
    <lineage>
        <taxon>Bacteria</taxon>
        <taxon>Pseudomonadati</taxon>
        <taxon>Bacteroidota</taxon>
        <taxon>Flavobacteriia</taxon>
        <taxon>Flavobacteriales</taxon>
        <taxon>Flavobacteriaceae</taxon>
        <taxon>Flavobacterium</taxon>
    </lineage>
</organism>
<evidence type="ECO:0000256" key="2">
    <source>
        <dbReference type="ARBA" id="ARBA00022692"/>
    </source>
</evidence>
<sequence>MEHIYNFFKKASLKTIDFIKNPAVFVYLLSAILITLPLNFAFGSITCILFILVSFSSVHKIKFAYNSSLLLLITFYFLMVISLFWTRDLKLTLGGLKKEVLFLLMPLAFLFIPKLSKESVYKVFRLFSFSMVFYAIYYFLKAFFRYSKSGDTTVFFYHELVTKELNAIYVSVFASFALFYFIVLDVKKIKEKIAIVLLFVLVVLLSSKNILAVDLLLILIYYFFFSDSTKRQKGIIVTVFSTIMIVAVLLVPKIRDRFLIEYQTIYTDNSINTTKETEDQVNTISLKEAWSKERFEHNDFFSGTALRLYQIRIFKELLYEENILFTGYGLEASQEKIREKVKQHNLYPDYGTFNFHNQYVQTFAELGIFGLLVLLLLLFINLKNALQNKDFIHIVFAVTMIMLFLTESFFCRQRGVIFFITLYCMLNTINNPKKLKI</sequence>
<feature type="transmembrane region" description="Helical" evidence="5">
    <location>
        <begin position="63"/>
        <end position="85"/>
    </location>
</feature>
<evidence type="ECO:0000313" key="7">
    <source>
        <dbReference type="EMBL" id="RBN49755.1"/>
    </source>
</evidence>
<feature type="transmembrane region" description="Helical" evidence="5">
    <location>
        <begin position="235"/>
        <end position="252"/>
    </location>
</feature>
<keyword evidence="2 5" id="KW-0812">Transmembrane</keyword>
<keyword evidence="3 5" id="KW-1133">Transmembrane helix</keyword>
<feature type="transmembrane region" description="Helical" evidence="5">
    <location>
        <begin position="91"/>
        <end position="112"/>
    </location>
</feature>
<feature type="transmembrane region" description="Helical" evidence="5">
    <location>
        <begin position="24"/>
        <end position="51"/>
    </location>
</feature>
<evidence type="ECO:0000256" key="5">
    <source>
        <dbReference type="SAM" id="Phobius"/>
    </source>
</evidence>
<protein>
    <recommendedName>
        <fullName evidence="6">O-antigen ligase-related domain-containing protein</fullName>
    </recommendedName>
</protein>
<dbReference type="OrthoDB" id="1093278at2"/>
<feature type="transmembrane region" description="Helical" evidence="5">
    <location>
        <begin position="392"/>
        <end position="410"/>
    </location>
</feature>
<feature type="transmembrane region" description="Helical" evidence="5">
    <location>
        <begin position="196"/>
        <end position="223"/>
    </location>
</feature>
<dbReference type="InterPro" id="IPR007016">
    <property type="entry name" value="O-antigen_ligase-rel_domated"/>
</dbReference>
<dbReference type="GO" id="GO:0016020">
    <property type="term" value="C:membrane"/>
    <property type="evidence" value="ECO:0007669"/>
    <property type="project" value="UniProtKB-SubCell"/>
</dbReference>
<feature type="domain" description="O-antigen ligase-related" evidence="6">
    <location>
        <begin position="194"/>
        <end position="375"/>
    </location>
</feature>
<keyword evidence="8" id="KW-1185">Reference proteome</keyword>
<name>A0A366AY03_9FLAO</name>
<dbReference type="RefSeq" id="WP_113636125.1">
    <property type="nucleotide sequence ID" value="NZ_QNUX01000010.1"/>
</dbReference>
<accession>A0A366AY03</accession>
<dbReference type="AlphaFoldDB" id="A0A366AY03"/>